<sequence length="346" mass="35384">MRAITVTNPGATPTLTWAEAPDPVAGPDEVLIRVAATAVNRADLLQASGNYPPPPGASEILGLECSGVVAAVGDGVTDWTVGDECCALLSGGGYAELVAVPASQVLPVPQGVSLVDAAALPEVACTVWSNLVLTAHLHAGQSVLFHGGGSGIGTMGIQVAKALGATVVVTASHDDTLVVCAELGADLTINYTADDFVQVVQAALGGVDVILDVVGAKYLQRNISALADGGRVIIIGMQGGTTAELNIADLLAHRRGVIGTALRSRPPTGPGSKAEVVQAVREHLWPMIADGKVRPVIDAVLELPDAGDGHRRMNQRHAGKIVLTVNPEGHNRGNQAIRGNQQGASR</sequence>
<proteinExistence type="predicted"/>
<dbReference type="PANTHER" id="PTHR48106">
    <property type="entry name" value="QUINONE OXIDOREDUCTASE PIG3-RELATED"/>
    <property type="match status" value="1"/>
</dbReference>
<evidence type="ECO:0000256" key="2">
    <source>
        <dbReference type="ARBA" id="ARBA00023002"/>
    </source>
</evidence>
<feature type="domain" description="Enoyl reductase (ER)" evidence="4">
    <location>
        <begin position="10"/>
        <end position="323"/>
    </location>
</feature>
<keyword evidence="2" id="KW-0560">Oxidoreductase</keyword>
<dbReference type="SUPFAM" id="SSF50129">
    <property type="entry name" value="GroES-like"/>
    <property type="match status" value="1"/>
</dbReference>
<dbReference type="RefSeq" id="WP_171200692.1">
    <property type="nucleotide sequence ID" value="NZ_JABEND010000009.1"/>
</dbReference>
<dbReference type="Pfam" id="PF08240">
    <property type="entry name" value="ADH_N"/>
    <property type="match status" value="1"/>
</dbReference>
<evidence type="ECO:0000313" key="5">
    <source>
        <dbReference type="EMBL" id="NNG36991.1"/>
    </source>
</evidence>
<dbReference type="SMART" id="SM00829">
    <property type="entry name" value="PKS_ER"/>
    <property type="match status" value="1"/>
</dbReference>
<protein>
    <submittedName>
        <fullName evidence="5">NAD(P)H-quinone oxidoreductase</fullName>
    </submittedName>
</protein>
<dbReference type="AlphaFoldDB" id="A0A849ACS4"/>
<dbReference type="InterPro" id="IPR036291">
    <property type="entry name" value="NAD(P)-bd_dom_sf"/>
</dbReference>
<dbReference type="InterPro" id="IPR020843">
    <property type="entry name" value="ER"/>
</dbReference>
<dbReference type="InterPro" id="IPR011032">
    <property type="entry name" value="GroES-like_sf"/>
</dbReference>
<name>A0A849ACS4_9ACTN</name>
<feature type="region of interest" description="Disordered" evidence="3">
    <location>
        <begin position="326"/>
        <end position="346"/>
    </location>
</feature>
<evidence type="ECO:0000256" key="1">
    <source>
        <dbReference type="ARBA" id="ARBA00022857"/>
    </source>
</evidence>
<dbReference type="Gene3D" id="3.40.50.720">
    <property type="entry name" value="NAD(P)-binding Rossmann-like Domain"/>
    <property type="match status" value="1"/>
</dbReference>
<dbReference type="GO" id="GO:0016651">
    <property type="term" value="F:oxidoreductase activity, acting on NAD(P)H"/>
    <property type="evidence" value="ECO:0007669"/>
    <property type="project" value="TreeGrafter"/>
</dbReference>
<keyword evidence="1" id="KW-0521">NADP</keyword>
<evidence type="ECO:0000256" key="3">
    <source>
        <dbReference type="SAM" id="MobiDB-lite"/>
    </source>
</evidence>
<dbReference type="Proteomes" id="UP000562984">
    <property type="component" value="Unassembled WGS sequence"/>
</dbReference>
<dbReference type="InterPro" id="IPR013154">
    <property type="entry name" value="ADH-like_N"/>
</dbReference>
<gene>
    <name evidence="5" type="ORF">HKD39_15000</name>
</gene>
<dbReference type="EMBL" id="JABEND010000009">
    <property type="protein sequence ID" value="NNG36991.1"/>
    <property type="molecule type" value="Genomic_DNA"/>
</dbReference>
<dbReference type="Gene3D" id="3.90.180.10">
    <property type="entry name" value="Medium-chain alcohol dehydrogenases, catalytic domain"/>
    <property type="match status" value="1"/>
</dbReference>
<dbReference type="CDD" id="cd05276">
    <property type="entry name" value="p53_inducible_oxidoreductase"/>
    <property type="match status" value="1"/>
</dbReference>
<dbReference type="InterPro" id="IPR013149">
    <property type="entry name" value="ADH-like_C"/>
</dbReference>
<accession>A0A849ACS4</accession>
<keyword evidence="6" id="KW-1185">Reference proteome</keyword>
<dbReference type="PANTHER" id="PTHR48106:SF8">
    <property type="entry name" value="OS02G0805600 PROTEIN"/>
    <property type="match status" value="1"/>
</dbReference>
<reference evidence="5 6" key="1">
    <citation type="submission" date="2020-05" db="EMBL/GenBank/DDBJ databases">
        <title>Nakamurella sp. DB0629 isolated from air conditioner.</title>
        <authorList>
            <person name="Kim D.H."/>
            <person name="Kim D.-U."/>
        </authorList>
    </citation>
    <scope>NUCLEOTIDE SEQUENCE [LARGE SCALE GENOMIC DNA]</scope>
    <source>
        <strain evidence="5 6">DB0629</strain>
    </source>
</reference>
<dbReference type="SUPFAM" id="SSF51735">
    <property type="entry name" value="NAD(P)-binding Rossmann-fold domains"/>
    <property type="match status" value="1"/>
</dbReference>
<dbReference type="NCBIfam" id="TIGR02824">
    <property type="entry name" value="quinone_pig3"/>
    <property type="match status" value="1"/>
</dbReference>
<comment type="caution">
    <text evidence="5">The sequence shown here is derived from an EMBL/GenBank/DDBJ whole genome shotgun (WGS) entry which is preliminary data.</text>
</comment>
<dbReference type="InterPro" id="IPR014189">
    <property type="entry name" value="Quinone_OxRdtase_PIG3"/>
</dbReference>
<organism evidence="5 6">
    <name type="scientific">Nakamurella aerolata</name>
    <dbReference type="NCBI Taxonomy" id="1656892"/>
    <lineage>
        <taxon>Bacteria</taxon>
        <taxon>Bacillati</taxon>
        <taxon>Actinomycetota</taxon>
        <taxon>Actinomycetes</taxon>
        <taxon>Nakamurellales</taxon>
        <taxon>Nakamurellaceae</taxon>
        <taxon>Nakamurella</taxon>
    </lineage>
</organism>
<dbReference type="Pfam" id="PF00107">
    <property type="entry name" value="ADH_zinc_N"/>
    <property type="match status" value="1"/>
</dbReference>
<evidence type="ECO:0000313" key="6">
    <source>
        <dbReference type="Proteomes" id="UP000562984"/>
    </source>
</evidence>
<dbReference type="GO" id="GO:0070402">
    <property type="term" value="F:NADPH binding"/>
    <property type="evidence" value="ECO:0007669"/>
    <property type="project" value="TreeGrafter"/>
</dbReference>
<feature type="compositionally biased region" description="Polar residues" evidence="3">
    <location>
        <begin position="332"/>
        <end position="346"/>
    </location>
</feature>
<evidence type="ECO:0000259" key="4">
    <source>
        <dbReference type="SMART" id="SM00829"/>
    </source>
</evidence>